<evidence type="ECO:0000256" key="4">
    <source>
        <dbReference type="ARBA" id="ARBA00023163"/>
    </source>
</evidence>
<dbReference type="CDD" id="cd08422">
    <property type="entry name" value="PBP2_CrgA_like"/>
    <property type="match status" value="1"/>
</dbReference>
<evidence type="ECO:0000256" key="2">
    <source>
        <dbReference type="ARBA" id="ARBA00023015"/>
    </source>
</evidence>
<keyword evidence="7" id="KW-1185">Reference proteome</keyword>
<dbReference type="InterPro" id="IPR000847">
    <property type="entry name" value="LysR_HTH_N"/>
</dbReference>
<dbReference type="SUPFAM" id="SSF53850">
    <property type="entry name" value="Periplasmic binding protein-like II"/>
    <property type="match status" value="1"/>
</dbReference>
<evidence type="ECO:0000259" key="5">
    <source>
        <dbReference type="PROSITE" id="PS50931"/>
    </source>
</evidence>
<dbReference type="EMBL" id="JBDIVE010000004">
    <property type="protein sequence ID" value="MEN3068866.1"/>
    <property type="molecule type" value="Genomic_DNA"/>
</dbReference>
<comment type="caution">
    <text evidence="6">The sequence shown here is derived from an EMBL/GenBank/DDBJ whole genome shotgun (WGS) entry which is preliminary data.</text>
</comment>
<evidence type="ECO:0000256" key="3">
    <source>
        <dbReference type="ARBA" id="ARBA00023125"/>
    </source>
</evidence>
<proteinExistence type="inferred from homology"/>
<dbReference type="PANTHER" id="PTHR30537">
    <property type="entry name" value="HTH-TYPE TRANSCRIPTIONAL REGULATOR"/>
    <property type="match status" value="1"/>
</dbReference>
<protein>
    <submittedName>
        <fullName evidence="6">LysR family transcriptional regulator</fullName>
    </submittedName>
</protein>
<evidence type="ECO:0000313" key="7">
    <source>
        <dbReference type="Proteomes" id="UP001410394"/>
    </source>
</evidence>
<dbReference type="Pfam" id="PF03466">
    <property type="entry name" value="LysR_substrate"/>
    <property type="match status" value="1"/>
</dbReference>
<sequence length="323" mass="35268">MPINELRAISTLAKAVELGSLRKAAAAQDMTPQAASQALAQLEAHLGVRLLHRTTRNIALTSEGRQFLESAQPALAALERAVQRARSAKDEDQGTLRIVGPRSCFLPVLWPVVDEFCKQYPGVQPDVLLDDRIGNWVRDQVDVGFRFSSQPEEGLIARRLFPLQMIICASPAYLAAHGAPDSLEALASHHCSAFRHPASGALMPWYFTIDGTFVQRDISPAFTTNDAEVEVASVMSGHCIGLLTNTSAATAIREGRLVPLLIQHVSEHYGVYIYYGSRKAQPARVRAFIDLAIARLADNPAYFLGTEELQAAEAQGRRAMAAR</sequence>
<dbReference type="InterPro" id="IPR036390">
    <property type="entry name" value="WH_DNA-bd_sf"/>
</dbReference>
<accession>A0ABU9YYU0</accession>
<keyword evidence="4" id="KW-0804">Transcription</keyword>
<keyword evidence="2" id="KW-0805">Transcription regulation</keyword>
<dbReference type="InterPro" id="IPR005119">
    <property type="entry name" value="LysR_subst-bd"/>
</dbReference>
<evidence type="ECO:0000256" key="1">
    <source>
        <dbReference type="ARBA" id="ARBA00009437"/>
    </source>
</evidence>
<dbReference type="InterPro" id="IPR058163">
    <property type="entry name" value="LysR-type_TF_proteobact-type"/>
</dbReference>
<dbReference type="Pfam" id="PF00126">
    <property type="entry name" value="HTH_1"/>
    <property type="match status" value="1"/>
</dbReference>
<dbReference type="RefSeq" id="WP_345919635.1">
    <property type="nucleotide sequence ID" value="NZ_JBDIVE010000004.1"/>
</dbReference>
<dbReference type="Gene3D" id="1.10.10.10">
    <property type="entry name" value="Winged helix-like DNA-binding domain superfamily/Winged helix DNA-binding domain"/>
    <property type="match status" value="1"/>
</dbReference>
<dbReference type="Proteomes" id="UP001410394">
    <property type="component" value="Unassembled WGS sequence"/>
</dbReference>
<evidence type="ECO:0000313" key="6">
    <source>
        <dbReference type="EMBL" id="MEN3068866.1"/>
    </source>
</evidence>
<keyword evidence="3" id="KW-0238">DNA-binding</keyword>
<feature type="domain" description="HTH lysR-type" evidence="5">
    <location>
        <begin position="1"/>
        <end position="61"/>
    </location>
</feature>
<dbReference type="SUPFAM" id="SSF46785">
    <property type="entry name" value="Winged helix' DNA-binding domain"/>
    <property type="match status" value="1"/>
</dbReference>
<comment type="similarity">
    <text evidence="1">Belongs to the LysR transcriptional regulatory family.</text>
</comment>
<gene>
    <name evidence="6" type="ORF">ABDB84_10270</name>
</gene>
<dbReference type="PROSITE" id="PS50931">
    <property type="entry name" value="HTH_LYSR"/>
    <property type="match status" value="1"/>
</dbReference>
<organism evidence="6 7">
    <name type="scientific">Uliginosibacterium sediminicola</name>
    <dbReference type="NCBI Taxonomy" id="2024550"/>
    <lineage>
        <taxon>Bacteria</taxon>
        <taxon>Pseudomonadati</taxon>
        <taxon>Pseudomonadota</taxon>
        <taxon>Betaproteobacteria</taxon>
        <taxon>Rhodocyclales</taxon>
        <taxon>Zoogloeaceae</taxon>
        <taxon>Uliginosibacterium</taxon>
    </lineage>
</organism>
<dbReference type="PANTHER" id="PTHR30537:SF5">
    <property type="entry name" value="HTH-TYPE TRANSCRIPTIONAL ACTIVATOR TTDR-RELATED"/>
    <property type="match status" value="1"/>
</dbReference>
<name>A0ABU9YYU0_9RHOO</name>
<dbReference type="Gene3D" id="3.40.190.290">
    <property type="match status" value="1"/>
</dbReference>
<dbReference type="InterPro" id="IPR036388">
    <property type="entry name" value="WH-like_DNA-bd_sf"/>
</dbReference>
<reference evidence="6 7" key="1">
    <citation type="journal article" date="2018" name="Int. J. Syst. Evol. Microbiol.">
        <title>Uliginosibacterium sediminicola sp. nov., isolated from freshwater sediment.</title>
        <authorList>
            <person name="Hwang W.M."/>
            <person name="Kim S.M."/>
            <person name="Kang K."/>
            <person name="Ahn T.Y."/>
        </authorList>
    </citation>
    <scope>NUCLEOTIDE SEQUENCE [LARGE SCALE GENOMIC DNA]</scope>
    <source>
        <strain evidence="6 7">M1-21</strain>
    </source>
</reference>